<evidence type="ECO:0000256" key="4">
    <source>
        <dbReference type="ARBA" id="ARBA00011881"/>
    </source>
</evidence>
<evidence type="ECO:0000256" key="7">
    <source>
        <dbReference type="PIRSR" id="PIRSR600895-51"/>
    </source>
</evidence>
<dbReference type="InterPro" id="IPR023416">
    <property type="entry name" value="Transthyretin/HIU_hydrolase_d"/>
</dbReference>
<dbReference type="Proteomes" id="UP000053681">
    <property type="component" value="Unassembled WGS sequence"/>
</dbReference>
<dbReference type="InterPro" id="IPR036817">
    <property type="entry name" value="Transthyretin/HIU_hydrolase_sf"/>
</dbReference>
<dbReference type="PANTHER" id="PTHR10395">
    <property type="entry name" value="URICASE AND TRANSTHYRETIN-RELATED"/>
    <property type="match status" value="1"/>
</dbReference>
<dbReference type="PRINTS" id="PR00189">
    <property type="entry name" value="TRNSTHYRETIN"/>
</dbReference>
<keyword evidence="11" id="KW-1185">Reference proteome</keyword>
<dbReference type="GO" id="GO:0033971">
    <property type="term" value="F:hydroxyisourate hydrolase activity"/>
    <property type="evidence" value="ECO:0007669"/>
    <property type="project" value="UniProtKB-EC"/>
</dbReference>
<dbReference type="InterPro" id="IPR023418">
    <property type="entry name" value="Thyroxine_BS"/>
</dbReference>
<evidence type="ECO:0000313" key="11">
    <source>
        <dbReference type="Proteomes" id="UP000053681"/>
    </source>
</evidence>
<dbReference type="RefSeq" id="WP_025911100.1">
    <property type="nucleotide sequence ID" value="NZ_KQ758628.1"/>
</dbReference>
<dbReference type="PANTHER" id="PTHR10395:SF7">
    <property type="entry name" value="5-HYDROXYISOURATE HYDROLASE"/>
    <property type="match status" value="1"/>
</dbReference>
<comment type="function">
    <text evidence="2">Catalyzes the hydrolysis of 5-hydroxyisourate (HIU) to 2-oxo-4-hydroxy-4-carboxy-5-ureidoimidazoline (OHCU).</text>
</comment>
<proteinExistence type="inferred from homology"/>
<evidence type="ECO:0000256" key="3">
    <source>
        <dbReference type="ARBA" id="ARBA00009850"/>
    </source>
</evidence>
<comment type="catalytic activity">
    <reaction evidence="1 8">
        <text>5-hydroxyisourate + H2O = 5-hydroxy-2-oxo-4-ureido-2,5-dihydro-1H-imidazole-5-carboxylate + H(+)</text>
        <dbReference type="Rhea" id="RHEA:23736"/>
        <dbReference type="ChEBI" id="CHEBI:15377"/>
        <dbReference type="ChEBI" id="CHEBI:15378"/>
        <dbReference type="ChEBI" id="CHEBI:18072"/>
        <dbReference type="ChEBI" id="CHEBI:58639"/>
        <dbReference type="EC" id="3.5.2.17"/>
    </reaction>
</comment>
<dbReference type="CDD" id="cd05822">
    <property type="entry name" value="TLP_HIUase"/>
    <property type="match status" value="1"/>
</dbReference>
<comment type="subunit">
    <text evidence="4 8">Homotetramer.</text>
</comment>
<evidence type="ECO:0000313" key="10">
    <source>
        <dbReference type="EMBL" id="KSU89425.1"/>
    </source>
</evidence>
<dbReference type="EMBL" id="LNQP01000005">
    <property type="protein sequence ID" value="KSU89425.1"/>
    <property type="molecule type" value="Genomic_DNA"/>
</dbReference>
<evidence type="ECO:0000256" key="8">
    <source>
        <dbReference type="RuleBase" id="RU361270"/>
    </source>
</evidence>
<evidence type="ECO:0000256" key="2">
    <source>
        <dbReference type="ARBA" id="ARBA00002704"/>
    </source>
</evidence>
<evidence type="ECO:0000259" key="9">
    <source>
        <dbReference type="Pfam" id="PF00576"/>
    </source>
</evidence>
<dbReference type="NCBIfam" id="TIGR02962">
    <property type="entry name" value="hdxy_isourate"/>
    <property type="match status" value="1"/>
</dbReference>
<comment type="similarity">
    <text evidence="3 8">Belongs to the transthyretin family. 5-hydroxyisourate hydrolase subfamily.</text>
</comment>
<dbReference type="PROSITE" id="PS00769">
    <property type="entry name" value="TRANSTHYRETIN_2"/>
    <property type="match status" value="1"/>
</dbReference>
<evidence type="ECO:0000256" key="6">
    <source>
        <dbReference type="ARBA" id="ARBA00022801"/>
    </source>
</evidence>
<keyword evidence="6 8" id="KW-0378">Hydrolase</keyword>
<feature type="domain" description="Transthyretin/hydroxyisourate hydrolase" evidence="9">
    <location>
        <begin position="4"/>
        <end position="117"/>
    </location>
</feature>
<dbReference type="GO" id="GO:0006144">
    <property type="term" value="P:purine nucleobase metabolic process"/>
    <property type="evidence" value="ECO:0007669"/>
    <property type="project" value="UniProtKB-KW"/>
</dbReference>
<sequence>MTTLSTHVLDLANGKPAKGIAVSLYKLQDDNERLWIGDTITNEGGRIDQPFFSNETFTPGEYELLFDIEPYFIRESVQTSTPAFLTKVAVRIGLSEAFEHYHVPLLVSPWGYQIYRGS</sequence>
<name>A0A0V8JR25_9BACI</name>
<gene>
    <name evidence="10" type="ORF">AS180_02435</name>
</gene>
<dbReference type="InterPro" id="IPR000895">
    <property type="entry name" value="Transthyretin/HIU_hydrolase"/>
</dbReference>
<dbReference type="InterPro" id="IPR014306">
    <property type="entry name" value="Hydroxyisourate_hydrolase"/>
</dbReference>
<feature type="binding site" evidence="7">
    <location>
        <position position="7"/>
    </location>
    <ligand>
        <name>substrate</name>
    </ligand>
</feature>
<reference evidence="10 11" key="1">
    <citation type="submission" date="2015-11" db="EMBL/GenBank/DDBJ databases">
        <title>Bacillus caseinolyticus sp nov.</title>
        <authorList>
            <person name="Dastager S.G."/>
            <person name="Mawlankar R."/>
        </authorList>
    </citation>
    <scope>NUCLEOTIDE SEQUENCE [LARGE SCALE GENOMIC DNA]</scope>
    <source>
        <strain evidence="10 11">SGD-V-76</strain>
    </source>
</reference>
<protein>
    <recommendedName>
        <fullName evidence="8">5-hydroxyisourate hydrolase</fullName>
        <shortName evidence="8">HIU hydrolase</shortName>
        <shortName evidence="8">HIUHase</shortName>
        <ecNumber evidence="8">3.5.2.17</ecNumber>
    </recommendedName>
</protein>
<accession>A0A0V8JR25</accession>
<dbReference type="Gene3D" id="2.60.40.180">
    <property type="entry name" value="Transthyretin/hydroxyisourate hydrolase domain"/>
    <property type="match status" value="1"/>
</dbReference>
<dbReference type="PROSITE" id="PS00768">
    <property type="entry name" value="TRANSTHYRETIN_1"/>
    <property type="match status" value="1"/>
</dbReference>
<dbReference type="EC" id="3.5.2.17" evidence="8"/>
<feature type="binding site" evidence="7">
    <location>
        <position position="115"/>
    </location>
    <ligand>
        <name>substrate</name>
    </ligand>
</feature>
<feature type="binding site" evidence="7">
    <location>
        <position position="46"/>
    </location>
    <ligand>
        <name>substrate</name>
    </ligand>
</feature>
<evidence type="ECO:0000256" key="1">
    <source>
        <dbReference type="ARBA" id="ARBA00001043"/>
    </source>
</evidence>
<dbReference type="InterPro" id="IPR023419">
    <property type="entry name" value="Transthyretin_CS"/>
</dbReference>
<dbReference type="SUPFAM" id="SSF49472">
    <property type="entry name" value="Transthyretin (synonym: prealbumin)"/>
    <property type="match status" value="1"/>
</dbReference>
<organism evidence="10 11">
    <name type="scientific">Priestia veravalensis</name>
    <dbReference type="NCBI Taxonomy" id="1414648"/>
    <lineage>
        <taxon>Bacteria</taxon>
        <taxon>Bacillati</taxon>
        <taxon>Bacillota</taxon>
        <taxon>Bacilli</taxon>
        <taxon>Bacillales</taxon>
        <taxon>Bacillaceae</taxon>
        <taxon>Priestia</taxon>
    </lineage>
</organism>
<comment type="caution">
    <text evidence="10">The sequence shown here is derived from an EMBL/GenBank/DDBJ whole genome shotgun (WGS) entry which is preliminary data.</text>
</comment>
<dbReference type="AlphaFoldDB" id="A0A0V8JR25"/>
<keyword evidence="5 8" id="KW-0659">Purine metabolism</keyword>
<dbReference type="Pfam" id="PF00576">
    <property type="entry name" value="Transthyretin"/>
    <property type="match status" value="1"/>
</dbReference>
<evidence type="ECO:0000256" key="5">
    <source>
        <dbReference type="ARBA" id="ARBA00022631"/>
    </source>
</evidence>